<comment type="caution">
    <text evidence="9">The sequence shown here is derived from an EMBL/GenBank/DDBJ whole genome shotgun (WGS) entry which is preliminary data.</text>
</comment>
<evidence type="ECO:0000259" key="8">
    <source>
        <dbReference type="PROSITE" id="PS52029"/>
    </source>
</evidence>
<evidence type="ECO:0000313" key="10">
    <source>
        <dbReference type="Proteomes" id="UP000466864"/>
    </source>
</evidence>
<dbReference type="GO" id="GO:0071555">
    <property type="term" value="P:cell wall organization"/>
    <property type="evidence" value="ECO:0007669"/>
    <property type="project" value="UniProtKB-UniRule"/>
</dbReference>
<dbReference type="Gene3D" id="2.40.440.10">
    <property type="entry name" value="L,D-transpeptidase catalytic domain-like"/>
    <property type="match status" value="1"/>
</dbReference>
<keyword evidence="7" id="KW-0812">Transmembrane</keyword>
<keyword evidence="10" id="KW-1185">Reference proteome</keyword>
<evidence type="ECO:0000256" key="4">
    <source>
        <dbReference type="ARBA" id="ARBA00022984"/>
    </source>
</evidence>
<feature type="domain" description="L,D-TPase catalytic" evidence="8">
    <location>
        <begin position="342"/>
        <end position="464"/>
    </location>
</feature>
<dbReference type="PROSITE" id="PS52029">
    <property type="entry name" value="LD_TPASE"/>
    <property type="match status" value="1"/>
</dbReference>
<dbReference type="InterPro" id="IPR038063">
    <property type="entry name" value="Transpep_catalytic_dom"/>
</dbReference>
<evidence type="ECO:0000256" key="6">
    <source>
        <dbReference type="PROSITE-ProRule" id="PRU01373"/>
    </source>
</evidence>
<organism evidence="9 10">
    <name type="scientific">Bilifractor porci</name>
    <dbReference type="NCBI Taxonomy" id="2606636"/>
    <lineage>
        <taxon>Bacteria</taxon>
        <taxon>Bacillati</taxon>
        <taxon>Bacillota</taxon>
        <taxon>Clostridia</taxon>
        <taxon>Lachnospirales</taxon>
        <taxon>Lachnospiraceae</taxon>
        <taxon>Bilifractor</taxon>
    </lineage>
</organism>
<reference evidence="9 10" key="1">
    <citation type="submission" date="2019-08" db="EMBL/GenBank/DDBJ databases">
        <title>In-depth cultivation of the pig gut microbiome towards novel bacterial diversity and tailored functional studies.</title>
        <authorList>
            <person name="Wylensek D."/>
            <person name="Hitch T.C.A."/>
            <person name="Clavel T."/>
        </authorList>
    </citation>
    <scope>NUCLEOTIDE SEQUENCE [LARGE SCALE GENOMIC DNA]</scope>
    <source>
        <strain evidence="9 10">Oil+RF-744-WCA-WT-13</strain>
    </source>
</reference>
<dbReference type="SUPFAM" id="SSF141523">
    <property type="entry name" value="L,D-transpeptidase catalytic domain-like"/>
    <property type="match status" value="1"/>
</dbReference>
<dbReference type="GO" id="GO:0008360">
    <property type="term" value="P:regulation of cell shape"/>
    <property type="evidence" value="ECO:0007669"/>
    <property type="project" value="UniProtKB-UniRule"/>
</dbReference>
<keyword evidence="2" id="KW-0808">Transferase</keyword>
<dbReference type="GO" id="GO:0005576">
    <property type="term" value="C:extracellular region"/>
    <property type="evidence" value="ECO:0007669"/>
    <property type="project" value="TreeGrafter"/>
</dbReference>
<dbReference type="InterPro" id="IPR022029">
    <property type="entry name" value="YoaR-like_PG-bd"/>
</dbReference>
<keyword evidence="3 6" id="KW-0133">Cell shape</keyword>
<dbReference type="Gene3D" id="3.10.20.800">
    <property type="match status" value="1"/>
</dbReference>
<dbReference type="Pfam" id="PF03734">
    <property type="entry name" value="YkuD"/>
    <property type="match status" value="1"/>
</dbReference>
<protein>
    <submittedName>
        <fullName evidence="9">L,D-transpeptidase family protein</fullName>
    </submittedName>
</protein>
<evidence type="ECO:0000256" key="5">
    <source>
        <dbReference type="ARBA" id="ARBA00023316"/>
    </source>
</evidence>
<evidence type="ECO:0000256" key="2">
    <source>
        <dbReference type="ARBA" id="ARBA00022679"/>
    </source>
</evidence>
<dbReference type="InterPro" id="IPR038054">
    <property type="entry name" value="LD_TPept-like_central_sf"/>
</dbReference>
<comment type="pathway">
    <text evidence="1 6">Cell wall biogenesis; peptidoglycan biosynthesis.</text>
</comment>
<keyword evidence="4 6" id="KW-0573">Peptidoglycan synthesis</keyword>
<name>A0A7X2TMH6_9FIRM</name>
<dbReference type="PANTHER" id="PTHR30582">
    <property type="entry name" value="L,D-TRANSPEPTIDASE"/>
    <property type="match status" value="1"/>
</dbReference>
<dbReference type="Pfam" id="PF12229">
    <property type="entry name" value="PG_binding_4"/>
    <property type="match status" value="1"/>
</dbReference>
<proteinExistence type="predicted"/>
<dbReference type="EMBL" id="VUMV01000001">
    <property type="protein sequence ID" value="MST81172.1"/>
    <property type="molecule type" value="Genomic_DNA"/>
</dbReference>
<sequence>MKKLSKNLVGMVMLLVLLVLLLAGVYMFGMWHFKTHFFGGTKINGVSVGELTVDDAKYLLQNELRNYTLTCEERDGSTETITGDEIYMQYVDDGSLQKIMDGQKTGLWLLYMGIGKNYKVPMGFTYDKNSIDSVLDDMKCMDAGNAEAPTDSAVVDNGTSFEVSESTQGDTLDREATKMAIISAIENCQTTINFDQLNLYETPSLNSDSATLQGDAQALNKMLETNIVYDFSDRTYTVDAEVVRNFLTRDGNGSYSLDTQKVRDWVADMAYDTDTYGLAHQFTTTSGKTITLEKGGDYGWCINQEATVQTLLKYIQNGTQDTVKPIYTYTAKDRSTNDIGDTYVEVCIEKQEMWCYKDGVLVVDTPVITGNHAAGLDTPSGCVWAIDGKKADAVFTDNGGVKVKYWLPFVDSCGIHDASWRTEAMFQNKELWKTNGSDGCVNTPTEAAGEIFDVMDVGYPVIVYYSEDQPVGTQPVNEILPG</sequence>
<dbReference type="AlphaFoldDB" id="A0A7X2TMH6"/>
<dbReference type="InterPro" id="IPR005490">
    <property type="entry name" value="LD_TPept_cat_dom"/>
</dbReference>
<dbReference type="CDD" id="cd16913">
    <property type="entry name" value="YkuD_like"/>
    <property type="match status" value="1"/>
</dbReference>
<dbReference type="UniPathway" id="UPA00219"/>
<accession>A0A7X2TMH6</accession>
<dbReference type="GO" id="GO:0018104">
    <property type="term" value="P:peptidoglycan-protein cross-linking"/>
    <property type="evidence" value="ECO:0007669"/>
    <property type="project" value="TreeGrafter"/>
</dbReference>
<dbReference type="GO" id="GO:0071972">
    <property type="term" value="F:peptidoglycan L,D-transpeptidase activity"/>
    <property type="evidence" value="ECO:0007669"/>
    <property type="project" value="TreeGrafter"/>
</dbReference>
<keyword evidence="7" id="KW-1133">Transmembrane helix</keyword>
<gene>
    <name evidence="9" type="ORF">FYJ60_02330</name>
</gene>
<dbReference type="PANTHER" id="PTHR30582:SF33">
    <property type="entry name" value="EXPORTED PROTEIN"/>
    <property type="match status" value="1"/>
</dbReference>
<dbReference type="SUPFAM" id="SSF143985">
    <property type="entry name" value="L,D-transpeptidase pre-catalytic domain-like"/>
    <property type="match status" value="1"/>
</dbReference>
<dbReference type="RefSeq" id="WP_154456966.1">
    <property type="nucleotide sequence ID" value="NZ_VUMV01000001.1"/>
</dbReference>
<evidence type="ECO:0000256" key="3">
    <source>
        <dbReference type="ARBA" id="ARBA00022960"/>
    </source>
</evidence>
<dbReference type="InterPro" id="IPR050979">
    <property type="entry name" value="LD-transpeptidase"/>
</dbReference>
<keyword evidence="5 6" id="KW-0961">Cell wall biogenesis/degradation</keyword>
<keyword evidence="7" id="KW-0472">Membrane</keyword>
<feature type="active site" description="Proton donor/acceptor" evidence="6">
    <location>
        <position position="416"/>
    </location>
</feature>
<feature type="active site" description="Nucleophile" evidence="6">
    <location>
        <position position="440"/>
    </location>
</feature>
<dbReference type="GO" id="GO:0016740">
    <property type="term" value="F:transferase activity"/>
    <property type="evidence" value="ECO:0007669"/>
    <property type="project" value="UniProtKB-KW"/>
</dbReference>
<feature type="transmembrane region" description="Helical" evidence="7">
    <location>
        <begin position="12"/>
        <end position="33"/>
    </location>
</feature>
<evidence type="ECO:0000256" key="1">
    <source>
        <dbReference type="ARBA" id="ARBA00004752"/>
    </source>
</evidence>
<dbReference type="Proteomes" id="UP000466864">
    <property type="component" value="Unassembled WGS sequence"/>
</dbReference>
<evidence type="ECO:0000313" key="9">
    <source>
        <dbReference type="EMBL" id="MST81172.1"/>
    </source>
</evidence>
<evidence type="ECO:0000256" key="7">
    <source>
        <dbReference type="SAM" id="Phobius"/>
    </source>
</evidence>